<reference evidence="3" key="1">
    <citation type="journal article" date="2012" name="Science">
        <title>The Paleozoic origin of enzymatic lignin decomposition reconstructed from 31 fungal genomes.</title>
        <authorList>
            <person name="Floudas D."/>
            <person name="Binder M."/>
            <person name="Riley R."/>
            <person name="Barry K."/>
            <person name="Blanchette R.A."/>
            <person name="Henrissat B."/>
            <person name="Martinez A.T."/>
            <person name="Otillar R."/>
            <person name="Spatafora J.W."/>
            <person name="Yadav J.S."/>
            <person name="Aerts A."/>
            <person name="Benoit I."/>
            <person name="Boyd A."/>
            <person name="Carlson A."/>
            <person name="Copeland A."/>
            <person name="Coutinho P.M."/>
            <person name="de Vries R.P."/>
            <person name="Ferreira P."/>
            <person name="Findley K."/>
            <person name="Foster B."/>
            <person name="Gaskell J."/>
            <person name="Glotzer D."/>
            <person name="Gorecki P."/>
            <person name="Heitman J."/>
            <person name="Hesse C."/>
            <person name="Hori C."/>
            <person name="Igarashi K."/>
            <person name="Jurgens J.A."/>
            <person name="Kallen N."/>
            <person name="Kersten P."/>
            <person name="Kohler A."/>
            <person name="Kuees U."/>
            <person name="Kumar T.K.A."/>
            <person name="Kuo A."/>
            <person name="LaButti K."/>
            <person name="Larrondo L.F."/>
            <person name="Lindquist E."/>
            <person name="Ling A."/>
            <person name="Lombard V."/>
            <person name="Lucas S."/>
            <person name="Lundell T."/>
            <person name="Martin R."/>
            <person name="McLaughlin D.J."/>
            <person name="Morgenstern I."/>
            <person name="Morin E."/>
            <person name="Murat C."/>
            <person name="Nagy L.G."/>
            <person name="Nolan M."/>
            <person name="Ohm R.A."/>
            <person name="Patyshakuliyeva A."/>
            <person name="Rokas A."/>
            <person name="Ruiz-Duenas F.J."/>
            <person name="Sabat G."/>
            <person name="Salamov A."/>
            <person name="Samejima M."/>
            <person name="Schmutz J."/>
            <person name="Slot J.C."/>
            <person name="St John F."/>
            <person name="Stenlid J."/>
            <person name="Sun H."/>
            <person name="Sun S."/>
            <person name="Syed K."/>
            <person name="Tsang A."/>
            <person name="Wiebenga A."/>
            <person name="Young D."/>
            <person name="Pisabarro A."/>
            <person name="Eastwood D.C."/>
            <person name="Martin F."/>
            <person name="Cullen D."/>
            <person name="Grigoriev I.V."/>
            <person name="Hibbett D.S."/>
        </authorList>
    </citation>
    <scope>NUCLEOTIDE SEQUENCE [LARGE SCALE GENOMIC DNA]</scope>
    <source>
        <strain evidence="3">TFB10046</strain>
    </source>
</reference>
<dbReference type="AlphaFoldDB" id="J0LIK0"/>
<dbReference type="Gene3D" id="3.40.50.300">
    <property type="entry name" value="P-loop containing nucleotide triphosphate hydrolases"/>
    <property type="match status" value="1"/>
</dbReference>
<feature type="domain" description="tRNA ligase kinase" evidence="1">
    <location>
        <begin position="112"/>
        <end position="232"/>
    </location>
</feature>
<dbReference type="InterPro" id="IPR015966">
    <property type="entry name" value="tRNA_lig_kin_fungi"/>
</dbReference>
<dbReference type="SUPFAM" id="SSF52540">
    <property type="entry name" value="P-loop containing nucleoside triphosphate hydrolases"/>
    <property type="match status" value="1"/>
</dbReference>
<dbReference type="KEGG" id="adl:AURDEDRAFT_171847"/>
<organism evidence="2 3">
    <name type="scientific">Auricularia subglabra (strain TFB-10046 / SS5)</name>
    <name type="common">White-rot fungus</name>
    <name type="synonym">Auricularia delicata (strain TFB10046)</name>
    <dbReference type="NCBI Taxonomy" id="717982"/>
    <lineage>
        <taxon>Eukaryota</taxon>
        <taxon>Fungi</taxon>
        <taxon>Dikarya</taxon>
        <taxon>Basidiomycota</taxon>
        <taxon>Agaricomycotina</taxon>
        <taxon>Agaricomycetes</taxon>
        <taxon>Auriculariales</taxon>
        <taxon>Auriculariaceae</taxon>
        <taxon>Auricularia</taxon>
    </lineage>
</organism>
<proteinExistence type="predicted"/>
<keyword evidence="3" id="KW-1185">Reference proteome</keyword>
<dbReference type="Pfam" id="PF08303">
    <property type="entry name" value="tRNA_lig_kinase"/>
    <property type="match status" value="1"/>
</dbReference>
<dbReference type="InterPro" id="IPR027417">
    <property type="entry name" value="P-loop_NTPase"/>
</dbReference>
<name>J0LIK0_AURST</name>
<dbReference type="GO" id="GO:0006388">
    <property type="term" value="P:tRNA splicing, via endonucleolytic cleavage and ligation"/>
    <property type="evidence" value="ECO:0007669"/>
    <property type="project" value="InterPro"/>
</dbReference>
<gene>
    <name evidence="2" type="ORF">AURDEDRAFT_171847</name>
</gene>
<accession>J0LIK0</accession>
<dbReference type="EMBL" id="JH687817">
    <property type="protein sequence ID" value="EJD39052.1"/>
    <property type="molecule type" value="Genomic_DNA"/>
</dbReference>
<evidence type="ECO:0000259" key="1">
    <source>
        <dbReference type="Pfam" id="PF08303"/>
    </source>
</evidence>
<dbReference type="GO" id="GO:0005524">
    <property type="term" value="F:ATP binding"/>
    <property type="evidence" value="ECO:0007669"/>
    <property type="project" value="InterPro"/>
</dbReference>
<evidence type="ECO:0000313" key="3">
    <source>
        <dbReference type="Proteomes" id="UP000006514"/>
    </source>
</evidence>
<dbReference type="OrthoDB" id="3152893at2759"/>
<dbReference type="eggNOG" id="ENOG502QQB9">
    <property type="taxonomic scope" value="Eukaryota"/>
</dbReference>
<dbReference type="InParanoid" id="J0LIK0"/>
<evidence type="ECO:0000313" key="2">
    <source>
        <dbReference type="EMBL" id="EJD39052.1"/>
    </source>
</evidence>
<dbReference type="GO" id="GO:0003972">
    <property type="term" value="F:RNA ligase (ATP) activity"/>
    <property type="evidence" value="ECO:0007669"/>
    <property type="project" value="InterPro"/>
</dbReference>
<dbReference type="Proteomes" id="UP000006514">
    <property type="component" value="Unassembled WGS sequence"/>
</dbReference>
<protein>
    <recommendedName>
        <fullName evidence="1">tRNA ligase kinase domain-containing protein</fullName>
    </recommendedName>
</protein>
<dbReference type="PANTHER" id="PTHR32004:SF1">
    <property type="entry name" value="TRNA LIGASE"/>
    <property type="match status" value="1"/>
</dbReference>
<dbReference type="GO" id="GO:0005634">
    <property type="term" value="C:nucleus"/>
    <property type="evidence" value="ECO:0007669"/>
    <property type="project" value="TreeGrafter"/>
</dbReference>
<sequence length="327" mass="35896">MPRHRLRRPETRLFKLWVEREVQCDRAQFDGFHLCHGIIATRNRFFAWLDSAACKNALAAVEGKQEECPTSTAMPSAVPAVAPPAVTAAVPTRVENTVVVIQPASRPRSKWIIFPVAIPGSGKTSIAVALSHLFGFVHTQSDDVDSKRTASIAPTFLTNVVKLLDENDVVIADKNNHLFQHRSSLRQAVANGRPPVKLLALHWATVTTNLPRNTVHRICADRIAARGENHQNLIPGVHGTHEGVLWRSLNDTHGLEADEFDACVEMEVDESLEEALARTVVGVVRVLRLPKPSQERVDEALCKARAYRAASRATNAPRGPAGSLSLI</sequence>
<dbReference type="PANTHER" id="PTHR32004">
    <property type="entry name" value="TRNA LIGASE"/>
    <property type="match status" value="1"/>
</dbReference>